<dbReference type="Proteomes" id="UP000695022">
    <property type="component" value="Unplaced"/>
</dbReference>
<organism evidence="1 2">
    <name type="scientific">Priapulus caudatus</name>
    <name type="common">Priapulid worm</name>
    <dbReference type="NCBI Taxonomy" id="37621"/>
    <lineage>
        <taxon>Eukaryota</taxon>
        <taxon>Metazoa</taxon>
        <taxon>Ecdysozoa</taxon>
        <taxon>Scalidophora</taxon>
        <taxon>Priapulida</taxon>
        <taxon>Priapulimorpha</taxon>
        <taxon>Priapulimorphida</taxon>
        <taxon>Priapulidae</taxon>
        <taxon>Priapulus</taxon>
    </lineage>
</organism>
<accession>A0ABM1ELH2</accession>
<dbReference type="Pfam" id="PF05380">
    <property type="entry name" value="Peptidase_A17"/>
    <property type="match status" value="1"/>
</dbReference>
<dbReference type="RefSeq" id="XP_014673043.1">
    <property type="nucleotide sequence ID" value="XM_014817557.1"/>
</dbReference>
<protein>
    <submittedName>
        <fullName evidence="2">Uncharacterized protein LOC106813424</fullName>
    </submittedName>
</protein>
<gene>
    <name evidence="2" type="primary">LOC106813424</name>
</gene>
<dbReference type="GeneID" id="106813424"/>
<proteinExistence type="predicted"/>
<evidence type="ECO:0000313" key="1">
    <source>
        <dbReference type="Proteomes" id="UP000695022"/>
    </source>
</evidence>
<keyword evidence="1" id="KW-1185">Reference proteome</keyword>
<name>A0ABM1ELH2_PRICU</name>
<sequence>MESVPEVGRAKEVKLWSPGTELPSERALCVYWSIENDSLGFQIQVRDRPATRRGILSIVSLVYDPLGAASPFVLIAKSILQGLCKRQIGWDEEITSADLRHWNDWLSQLQGLENVTIKRCYKPQNFGNVVFCQLHSFSDASDMSLGMVFYLRLVHDSGQVQCSFPLGKARVAPLKAVTVPRMELTAAAVAVRLCKMILEQLGYSIDRTFYWTDSTSVLRYIANRNLRFHTFVTNRLAVIYEATQVDQWHCENTKHNSADCASRGMAITNFVQHFLWFNGPDFLWKAESEWPSFPQDTTMTVDYAEVKKMVNTIPTVISESCDGMERLMASFSDWSKLKRVTGWLMIDMDNLQLAVKRTR</sequence>
<evidence type="ECO:0000313" key="2">
    <source>
        <dbReference type="RefSeq" id="XP_014673043.1"/>
    </source>
</evidence>
<dbReference type="PANTHER" id="PTHR47331">
    <property type="entry name" value="PHD-TYPE DOMAIN-CONTAINING PROTEIN"/>
    <property type="match status" value="1"/>
</dbReference>
<reference evidence="2" key="1">
    <citation type="submission" date="2025-08" db="UniProtKB">
        <authorList>
            <consortium name="RefSeq"/>
        </authorList>
    </citation>
    <scope>IDENTIFICATION</scope>
</reference>
<dbReference type="InterPro" id="IPR008042">
    <property type="entry name" value="Retrotrans_Pao"/>
</dbReference>